<feature type="signal peptide" evidence="2">
    <location>
        <begin position="1"/>
        <end position="22"/>
    </location>
</feature>
<feature type="region of interest" description="Disordered" evidence="1">
    <location>
        <begin position="38"/>
        <end position="63"/>
    </location>
</feature>
<protein>
    <recommendedName>
        <fullName evidence="5">Secreted protein</fullName>
    </recommendedName>
</protein>
<keyword evidence="2" id="KW-0732">Signal</keyword>
<sequence length="106" mass="11894">MSLTLFTFLVLFGLAFLGQHQAGADCGADLWKDDTDVDEGSCSRSQITKTEGDPSEPIEEDPFVKASTIPKPKVSKPNTEVQEPFLQTIIKVFKFLWQILSIWINF</sequence>
<feature type="chain" id="PRO_5047354608" description="Secreted protein" evidence="2">
    <location>
        <begin position="23"/>
        <end position="106"/>
    </location>
</feature>
<dbReference type="RefSeq" id="XP_016926760.3">
    <property type="nucleotide sequence ID" value="XM_017071271.4"/>
</dbReference>
<accession>A0AB39Z1L1</accession>
<evidence type="ECO:0000313" key="3">
    <source>
        <dbReference type="Proteomes" id="UP001652628"/>
    </source>
</evidence>
<dbReference type="GeneID" id="108007578"/>
<reference evidence="4" key="1">
    <citation type="submission" date="2025-08" db="UniProtKB">
        <authorList>
            <consortium name="RefSeq"/>
        </authorList>
    </citation>
    <scope>IDENTIFICATION</scope>
</reference>
<gene>
    <name evidence="4" type="primary">LOC108007578</name>
</gene>
<evidence type="ECO:0000256" key="1">
    <source>
        <dbReference type="SAM" id="MobiDB-lite"/>
    </source>
</evidence>
<evidence type="ECO:0008006" key="5">
    <source>
        <dbReference type="Google" id="ProtNLM"/>
    </source>
</evidence>
<dbReference type="Proteomes" id="UP001652628">
    <property type="component" value="Chromosome 3"/>
</dbReference>
<dbReference type="AlphaFoldDB" id="A0AB39Z1L1"/>
<organism evidence="3 4">
    <name type="scientific">Drosophila suzukii</name>
    <name type="common">Spotted-wing drosophila fruit fly</name>
    <dbReference type="NCBI Taxonomy" id="28584"/>
    <lineage>
        <taxon>Eukaryota</taxon>
        <taxon>Metazoa</taxon>
        <taxon>Ecdysozoa</taxon>
        <taxon>Arthropoda</taxon>
        <taxon>Hexapoda</taxon>
        <taxon>Insecta</taxon>
        <taxon>Pterygota</taxon>
        <taxon>Neoptera</taxon>
        <taxon>Endopterygota</taxon>
        <taxon>Diptera</taxon>
        <taxon>Brachycera</taxon>
        <taxon>Muscomorpha</taxon>
        <taxon>Ephydroidea</taxon>
        <taxon>Drosophilidae</taxon>
        <taxon>Drosophila</taxon>
        <taxon>Sophophora</taxon>
    </lineage>
</organism>
<name>A0AB39Z1L1_DROSZ</name>
<keyword evidence="3" id="KW-1185">Reference proteome</keyword>
<evidence type="ECO:0000256" key="2">
    <source>
        <dbReference type="SAM" id="SignalP"/>
    </source>
</evidence>
<proteinExistence type="predicted"/>
<evidence type="ECO:0000313" key="4">
    <source>
        <dbReference type="RefSeq" id="XP_016926760.3"/>
    </source>
</evidence>